<feature type="region of interest" description="Disordered" evidence="2">
    <location>
        <begin position="471"/>
        <end position="498"/>
    </location>
</feature>
<dbReference type="InterPro" id="IPR001878">
    <property type="entry name" value="Znf_CCHC"/>
</dbReference>
<feature type="compositionally biased region" description="Polar residues" evidence="2">
    <location>
        <begin position="473"/>
        <end position="485"/>
    </location>
</feature>
<dbReference type="Proteomes" id="UP000247702">
    <property type="component" value="Unassembled WGS sequence"/>
</dbReference>
<dbReference type="InterPro" id="IPR036875">
    <property type="entry name" value="Znf_CCHC_sf"/>
</dbReference>
<dbReference type="Gene3D" id="4.10.60.10">
    <property type="entry name" value="Zinc finger, CCHC-type"/>
    <property type="match status" value="1"/>
</dbReference>
<keyword evidence="1" id="KW-0862">Zinc</keyword>
<keyword evidence="5" id="KW-1185">Reference proteome</keyword>
<feature type="region of interest" description="Disordered" evidence="2">
    <location>
        <begin position="365"/>
        <end position="421"/>
    </location>
</feature>
<keyword evidence="1" id="KW-0863">Zinc-finger</keyword>
<dbReference type="SUPFAM" id="SSF57756">
    <property type="entry name" value="Retrovirus zinc finger-like domains"/>
    <property type="match status" value="1"/>
</dbReference>
<accession>A0A2Z6RGB4</accession>
<feature type="compositionally biased region" description="Basic and acidic residues" evidence="2">
    <location>
        <begin position="411"/>
        <end position="420"/>
    </location>
</feature>
<dbReference type="Gene3D" id="2.40.70.10">
    <property type="entry name" value="Acid Proteases"/>
    <property type="match status" value="1"/>
</dbReference>
<gene>
    <name evidence="4" type="ORF">RclHR1_02650022</name>
</gene>
<dbReference type="GO" id="GO:0003676">
    <property type="term" value="F:nucleic acid binding"/>
    <property type="evidence" value="ECO:0007669"/>
    <property type="project" value="InterPro"/>
</dbReference>
<proteinExistence type="predicted"/>
<feature type="compositionally biased region" description="Basic residues" evidence="2">
    <location>
        <begin position="366"/>
        <end position="386"/>
    </location>
</feature>
<sequence length="678" mass="76289">MAGYAPKRFSGRADEDIDEFVKDYRLYLTAANIATGNPAGKQRALELFWSCLTDEASRWAEDKLKGKKWRLNHVRCGNALANMAAIAGWSYWRYSYPAHNVHTDEDWSLAGGCPVDAGTATNAPNGVLNNNNHIVLPDINISQVIYWFKRNYPTVVREQQELIFGTLTQGSDSVRNYYRKINKYASWARISDREKRIQFIRGLSPENKLEMKRLGLNRPLNDELIETLEEIETERNNLLLGEDIYNQPVSKTKLKVPSHQSITTEDVDRIVNSRIQALQQSAPNQSPLSSSSQENITKADLQALAKSFQETLTRASKTLEINDDDYYYDPVDDITDSMAGMTLNSAIINAIKSAVKKCTKCGRFGHTSRKCPRKKKKKSKKSKKGRINLAIEPDSSSDITSSSDIKKKVKKESESEKLSSKEISSAKLREIPLEEIIRKVLHSELKLIFPPHFFQDSSLITSKQIVAPMERASGQNDTSASSNDLFSDESSQEEESLDGPMEIDFVKKKEPKTSVATVKCKIKRLKIPAMTLDSGAEPPIITKNIVVRVNAKIDESEKHDLSGVATVPIESIGIVRNLPITLAPGLTIYEDFIVVDYHKPTLIFSNQLLKKYKCAMDWDTNELKISLNGKDYIIPVTMHKVKNKLEVNCVRTTPECDDLPALDKISQDLGVDETLKKK</sequence>
<dbReference type="PROSITE" id="PS50158">
    <property type="entry name" value="ZF_CCHC"/>
    <property type="match status" value="1"/>
</dbReference>
<dbReference type="InterPro" id="IPR021109">
    <property type="entry name" value="Peptidase_aspartic_dom_sf"/>
</dbReference>
<evidence type="ECO:0000259" key="3">
    <source>
        <dbReference type="PROSITE" id="PS50158"/>
    </source>
</evidence>
<dbReference type="GO" id="GO:0008270">
    <property type="term" value="F:zinc ion binding"/>
    <property type="evidence" value="ECO:0007669"/>
    <property type="project" value="UniProtKB-KW"/>
</dbReference>
<feature type="domain" description="CCHC-type" evidence="3">
    <location>
        <begin position="357"/>
        <end position="373"/>
    </location>
</feature>
<comment type="caution">
    <text evidence="4">The sequence shown here is derived from an EMBL/GenBank/DDBJ whole genome shotgun (WGS) entry which is preliminary data.</text>
</comment>
<reference evidence="4 5" key="1">
    <citation type="submission" date="2017-11" db="EMBL/GenBank/DDBJ databases">
        <title>The genome of Rhizophagus clarus HR1 reveals common genetic basis of auxotrophy among arbuscular mycorrhizal fungi.</title>
        <authorList>
            <person name="Kobayashi Y."/>
        </authorList>
    </citation>
    <scope>NUCLEOTIDE SEQUENCE [LARGE SCALE GENOMIC DNA]</scope>
    <source>
        <strain evidence="4 5">HR1</strain>
    </source>
</reference>
<evidence type="ECO:0000313" key="4">
    <source>
        <dbReference type="EMBL" id="GBB95951.1"/>
    </source>
</evidence>
<organism evidence="4 5">
    <name type="scientific">Rhizophagus clarus</name>
    <dbReference type="NCBI Taxonomy" id="94130"/>
    <lineage>
        <taxon>Eukaryota</taxon>
        <taxon>Fungi</taxon>
        <taxon>Fungi incertae sedis</taxon>
        <taxon>Mucoromycota</taxon>
        <taxon>Glomeromycotina</taxon>
        <taxon>Glomeromycetes</taxon>
        <taxon>Glomerales</taxon>
        <taxon>Glomeraceae</taxon>
        <taxon>Rhizophagus</taxon>
    </lineage>
</organism>
<evidence type="ECO:0000256" key="1">
    <source>
        <dbReference type="PROSITE-ProRule" id="PRU00047"/>
    </source>
</evidence>
<dbReference type="EMBL" id="BEXD01001835">
    <property type="protein sequence ID" value="GBB95951.1"/>
    <property type="molecule type" value="Genomic_DNA"/>
</dbReference>
<keyword evidence="1" id="KW-0479">Metal-binding</keyword>
<feature type="compositionally biased region" description="Low complexity" evidence="2">
    <location>
        <begin position="394"/>
        <end position="403"/>
    </location>
</feature>
<evidence type="ECO:0000313" key="5">
    <source>
        <dbReference type="Proteomes" id="UP000247702"/>
    </source>
</evidence>
<dbReference type="AlphaFoldDB" id="A0A2Z6RGB4"/>
<feature type="compositionally biased region" description="Acidic residues" evidence="2">
    <location>
        <begin position="486"/>
        <end position="497"/>
    </location>
</feature>
<evidence type="ECO:0000256" key="2">
    <source>
        <dbReference type="SAM" id="MobiDB-lite"/>
    </source>
</evidence>
<protein>
    <recommendedName>
        <fullName evidence="3">CCHC-type domain-containing protein</fullName>
    </recommendedName>
</protein>
<name>A0A2Z6RGB4_9GLOM</name>